<dbReference type="Pfam" id="PF01381">
    <property type="entry name" value="HTH_3"/>
    <property type="match status" value="1"/>
</dbReference>
<reference evidence="2" key="1">
    <citation type="submission" date="2022-01" db="EMBL/GenBank/DDBJ databases">
        <authorList>
            <person name="Lagorce A."/>
        </authorList>
    </citation>
    <scope>NUCLEOTIDE SEQUENCE</scope>
    <source>
        <strain evidence="2">Th15_F1_A12</strain>
    </source>
</reference>
<dbReference type="GeneID" id="48231125"/>
<proteinExistence type="predicted"/>
<organism evidence="2 3">
    <name type="scientific">Vibrio jasicida</name>
    <dbReference type="NCBI Taxonomy" id="766224"/>
    <lineage>
        <taxon>Bacteria</taxon>
        <taxon>Pseudomonadati</taxon>
        <taxon>Pseudomonadota</taxon>
        <taxon>Gammaproteobacteria</taxon>
        <taxon>Vibrionales</taxon>
        <taxon>Vibrionaceae</taxon>
        <taxon>Vibrio</taxon>
    </lineage>
</organism>
<sequence length="244" mass="28625">MKSNFSHHLRMTRKRRGWSQRELVERLHDLSFSLFSGLDVNALSRWESEKIQPTPERMVQIFRALRISVDELKVCGFPKKPQLMKRFERFRRGNFGLIELPQRQGRWRRLKEKGSGYKFLRSLCSVEEYEPFVTGRERTEQWSVTGCYLASVTYRIEGDTFILLHSESLTYSALLSTIERLIELLYESEAKFFWIVAAERKAAKKARVLQLEEVGFCSNIYSGTSDYVLGELLTIRTWSSSNNT</sequence>
<dbReference type="PROSITE" id="PS50943">
    <property type="entry name" value="HTH_CROC1"/>
    <property type="match status" value="1"/>
</dbReference>
<evidence type="ECO:0000313" key="2">
    <source>
        <dbReference type="EMBL" id="CAH1586945.1"/>
    </source>
</evidence>
<dbReference type="EMBL" id="CAKMUD010000072">
    <property type="protein sequence ID" value="CAH1586945.1"/>
    <property type="molecule type" value="Genomic_DNA"/>
</dbReference>
<protein>
    <submittedName>
        <fullName evidence="2">Transcriptional regulator</fullName>
    </submittedName>
</protein>
<dbReference type="InterPro" id="IPR010982">
    <property type="entry name" value="Lambda_DNA-bd_dom_sf"/>
</dbReference>
<accession>A0AAU9QLV8</accession>
<dbReference type="SUPFAM" id="SSF47413">
    <property type="entry name" value="lambda repressor-like DNA-binding domains"/>
    <property type="match status" value="1"/>
</dbReference>
<gene>
    <name evidence="2" type="ORF">THF1A12_20340</name>
</gene>
<dbReference type="Proteomes" id="UP001295462">
    <property type="component" value="Unassembled WGS sequence"/>
</dbReference>
<feature type="domain" description="HTH cro/C1-type" evidence="1">
    <location>
        <begin position="9"/>
        <end position="72"/>
    </location>
</feature>
<dbReference type="Gene3D" id="1.10.260.40">
    <property type="entry name" value="lambda repressor-like DNA-binding domains"/>
    <property type="match status" value="1"/>
</dbReference>
<dbReference type="AlphaFoldDB" id="A0AAU9QLV8"/>
<name>A0AAU9QLV8_9VIBR</name>
<dbReference type="SMART" id="SM00530">
    <property type="entry name" value="HTH_XRE"/>
    <property type="match status" value="1"/>
</dbReference>
<comment type="caution">
    <text evidence="2">The sequence shown here is derived from an EMBL/GenBank/DDBJ whole genome shotgun (WGS) entry which is preliminary data.</text>
</comment>
<dbReference type="RefSeq" id="WP_038868877.1">
    <property type="nucleotide sequence ID" value="NZ_CAKMTZ010000071.1"/>
</dbReference>
<evidence type="ECO:0000259" key="1">
    <source>
        <dbReference type="PROSITE" id="PS50943"/>
    </source>
</evidence>
<dbReference type="InterPro" id="IPR001387">
    <property type="entry name" value="Cro/C1-type_HTH"/>
</dbReference>
<dbReference type="CDD" id="cd00093">
    <property type="entry name" value="HTH_XRE"/>
    <property type="match status" value="1"/>
</dbReference>
<evidence type="ECO:0000313" key="3">
    <source>
        <dbReference type="Proteomes" id="UP001295462"/>
    </source>
</evidence>
<dbReference type="GO" id="GO:0003677">
    <property type="term" value="F:DNA binding"/>
    <property type="evidence" value="ECO:0007669"/>
    <property type="project" value="InterPro"/>
</dbReference>